<gene>
    <name evidence="1" type="ORF">PAXRUDRAFT_830964</name>
</gene>
<keyword evidence="2" id="KW-1185">Reference proteome</keyword>
<organism evidence="1 2">
    <name type="scientific">Paxillus rubicundulus Ve08.2h10</name>
    <dbReference type="NCBI Taxonomy" id="930991"/>
    <lineage>
        <taxon>Eukaryota</taxon>
        <taxon>Fungi</taxon>
        <taxon>Dikarya</taxon>
        <taxon>Basidiomycota</taxon>
        <taxon>Agaricomycotina</taxon>
        <taxon>Agaricomycetes</taxon>
        <taxon>Agaricomycetidae</taxon>
        <taxon>Boletales</taxon>
        <taxon>Paxilineae</taxon>
        <taxon>Paxillaceae</taxon>
        <taxon>Paxillus</taxon>
    </lineage>
</organism>
<evidence type="ECO:0000313" key="2">
    <source>
        <dbReference type="Proteomes" id="UP000054538"/>
    </source>
</evidence>
<sequence>MRTCSAKWTSADDFTIPGQRSQPFPECCKLESEFEDRFRTLDKTFEGLRNHELPGAKYLQVTAVKLIDRCGSQDHGRLKRSTPMITRIWALSAHVRNVGSHLETKKAEFSQIPPS</sequence>
<proteinExistence type="predicted"/>
<reference evidence="2" key="2">
    <citation type="submission" date="2015-01" db="EMBL/GenBank/DDBJ databases">
        <title>Evolutionary Origins and Diversification of the Mycorrhizal Mutualists.</title>
        <authorList>
            <consortium name="DOE Joint Genome Institute"/>
            <consortium name="Mycorrhizal Genomics Consortium"/>
            <person name="Kohler A."/>
            <person name="Kuo A."/>
            <person name="Nagy L.G."/>
            <person name="Floudas D."/>
            <person name="Copeland A."/>
            <person name="Barry K.W."/>
            <person name="Cichocki N."/>
            <person name="Veneault-Fourrey C."/>
            <person name="LaButti K."/>
            <person name="Lindquist E.A."/>
            <person name="Lipzen A."/>
            <person name="Lundell T."/>
            <person name="Morin E."/>
            <person name="Murat C."/>
            <person name="Riley R."/>
            <person name="Ohm R."/>
            <person name="Sun H."/>
            <person name="Tunlid A."/>
            <person name="Henrissat B."/>
            <person name="Grigoriev I.V."/>
            <person name="Hibbett D.S."/>
            <person name="Martin F."/>
        </authorList>
    </citation>
    <scope>NUCLEOTIDE SEQUENCE [LARGE SCALE GENOMIC DNA]</scope>
    <source>
        <strain evidence="2">Ve08.2h10</strain>
    </source>
</reference>
<name>A0A0D0DSS6_9AGAM</name>
<dbReference type="InParanoid" id="A0A0D0DSS6"/>
<accession>A0A0D0DSS6</accession>
<dbReference type="Proteomes" id="UP000054538">
    <property type="component" value="Unassembled WGS sequence"/>
</dbReference>
<protein>
    <submittedName>
        <fullName evidence="1">Uncharacterized protein</fullName>
    </submittedName>
</protein>
<dbReference type="EMBL" id="KN825403">
    <property type="protein sequence ID" value="KIK91306.1"/>
    <property type="molecule type" value="Genomic_DNA"/>
</dbReference>
<evidence type="ECO:0000313" key="1">
    <source>
        <dbReference type="EMBL" id="KIK91306.1"/>
    </source>
</evidence>
<dbReference type="AlphaFoldDB" id="A0A0D0DSS6"/>
<dbReference type="HOGENOM" id="CLU_2109817_0_0_1"/>
<reference evidence="1 2" key="1">
    <citation type="submission" date="2014-04" db="EMBL/GenBank/DDBJ databases">
        <authorList>
            <consortium name="DOE Joint Genome Institute"/>
            <person name="Kuo A."/>
            <person name="Kohler A."/>
            <person name="Jargeat P."/>
            <person name="Nagy L.G."/>
            <person name="Floudas D."/>
            <person name="Copeland A."/>
            <person name="Barry K.W."/>
            <person name="Cichocki N."/>
            <person name="Veneault-Fourrey C."/>
            <person name="LaButti K."/>
            <person name="Lindquist E.A."/>
            <person name="Lipzen A."/>
            <person name="Lundell T."/>
            <person name="Morin E."/>
            <person name="Murat C."/>
            <person name="Sun H."/>
            <person name="Tunlid A."/>
            <person name="Henrissat B."/>
            <person name="Grigoriev I.V."/>
            <person name="Hibbett D.S."/>
            <person name="Martin F."/>
            <person name="Nordberg H.P."/>
            <person name="Cantor M.N."/>
            <person name="Hua S.X."/>
        </authorList>
    </citation>
    <scope>NUCLEOTIDE SEQUENCE [LARGE SCALE GENOMIC DNA]</scope>
    <source>
        <strain evidence="1 2">Ve08.2h10</strain>
    </source>
</reference>